<evidence type="ECO:0000313" key="6">
    <source>
        <dbReference type="Proteomes" id="UP000077315"/>
    </source>
</evidence>
<dbReference type="InterPro" id="IPR025714">
    <property type="entry name" value="Methyltranfer_dom"/>
</dbReference>
<accession>A0A162U7Z8</accession>
<dbReference type="GeneID" id="29002099"/>
<dbReference type="Pfam" id="PF13847">
    <property type="entry name" value="Methyltransf_31"/>
    <property type="match status" value="1"/>
</dbReference>
<keyword evidence="2" id="KW-0489">Methyltransferase</keyword>
<keyword evidence="3" id="KW-0808">Transferase</keyword>
<dbReference type="SUPFAM" id="SSF53335">
    <property type="entry name" value="S-adenosyl-L-methionine-dependent methyltransferases"/>
    <property type="match status" value="1"/>
</dbReference>
<dbReference type="STRING" id="763407.A0A162U7Z8"/>
<reference evidence="6" key="1">
    <citation type="submission" date="2015-06" db="EMBL/GenBank/DDBJ databases">
        <title>Expansion of signal transduction pathways in fungi by whole-genome duplication.</title>
        <authorList>
            <consortium name="DOE Joint Genome Institute"/>
            <person name="Corrochano L.M."/>
            <person name="Kuo A."/>
            <person name="Marcet-Houben M."/>
            <person name="Polaino S."/>
            <person name="Salamov A."/>
            <person name="Villalobos J.M."/>
            <person name="Alvarez M.I."/>
            <person name="Avalos J."/>
            <person name="Benito E.P."/>
            <person name="Benoit I."/>
            <person name="Burger G."/>
            <person name="Camino L.P."/>
            <person name="Canovas D."/>
            <person name="Cerda-Olmedo E."/>
            <person name="Cheng J.-F."/>
            <person name="Dominguez A."/>
            <person name="Elias M."/>
            <person name="Eslava A.P."/>
            <person name="Glaser F."/>
            <person name="Grimwood J."/>
            <person name="Gutierrez G."/>
            <person name="Heitman J."/>
            <person name="Henrissat B."/>
            <person name="Iturriaga E.A."/>
            <person name="Lang B.F."/>
            <person name="Lavin J.L."/>
            <person name="Lee S."/>
            <person name="Li W."/>
            <person name="Lindquist E."/>
            <person name="Lopez-Garcia S."/>
            <person name="Luque E.M."/>
            <person name="Marcos A.T."/>
            <person name="Martin J."/>
            <person name="McCluskey K."/>
            <person name="Medina H.R."/>
            <person name="Miralles-Duran A."/>
            <person name="Miyazaki A."/>
            <person name="Munoz-Torres E."/>
            <person name="Oguiza J.A."/>
            <person name="Ohm R."/>
            <person name="Olmedo M."/>
            <person name="Orejas M."/>
            <person name="Ortiz-Castellanos L."/>
            <person name="Pisabarro A.G."/>
            <person name="Rodriguez-Romero J."/>
            <person name="Ruiz-Herrera J."/>
            <person name="Ruiz-Vazquez R."/>
            <person name="Sanz C."/>
            <person name="Schackwitz W."/>
            <person name="Schmutz J."/>
            <person name="Shahriari M."/>
            <person name="Shelest E."/>
            <person name="Silva-Franco F."/>
            <person name="Soanes D."/>
            <person name="Syed K."/>
            <person name="Tagua V.G."/>
            <person name="Talbot N.J."/>
            <person name="Thon M."/>
            <person name="De vries R.P."/>
            <person name="Wiebenga A."/>
            <person name="Yadav J.S."/>
            <person name="Braun E.L."/>
            <person name="Baker S."/>
            <person name="Garre V."/>
            <person name="Horwitz B."/>
            <person name="Torres-Martinez S."/>
            <person name="Idnurm A."/>
            <person name="Herrera-Estrella A."/>
            <person name="Gabaldon T."/>
            <person name="Grigoriev I.V."/>
        </authorList>
    </citation>
    <scope>NUCLEOTIDE SEQUENCE [LARGE SCALE GENOMIC DNA]</scope>
    <source>
        <strain evidence="6">NRRL 1555(-)</strain>
    </source>
</reference>
<dbReference type="InParanoid" id="A0A162U7Z8"/>
<dbReference type="GO" id="GO:0032259">
    <property type="term" value="P:methylation"/>
    <property type="evidence" value="ECO:0007669"/>
    <property type="project" value="UniProtKB-KW"/>
</dbReference>
<dbReference type="Gene3D" id="3.40.50.150">
    <property type="entry name" value="Vaccinia Virus protein VP39"/>
    <property type="match status" value="1"/>
</dbReference>
<evidence type="ECO:0000256" key="2">
    <source>
        <dbReference type="ARBA" id="ARBA00022603"/>
    </source>
</evidence>
<sequence>MVASTSLDVVPDDPTAYKTQAYWEERYQKENADTTFDWFKTYEELKPLFSEIIPSKEASILMLGCGNSTLGEDMYKDGYKNITNIDYSKTVIENMKSRCVHMPEMKWLEMDIRDLKFDSSSFDVVIDKGTMDALMCDRGDVWDPSEELIAEVKAEVDEVERVVKVGGVFIYITFGQPHFRKRHLTRDCWDIKTRTMGDAFHYFFYTMRKERPSVNAK</sequence>
<dbReference type="PANTHER" id="PTHR12176:SF80">
    <property type="entry name" value="EEF1A LYSINE METHYLTRANSFERASE 4"/>
    <property type="match status" value="1"/>
</dbReference>
<evidence type="ECO:0000259" key="4">
    <source>
        <dbReference type="Pfam" id="PF13847"/>
    </source>
</evidence>
<dbReference type="FunFam" id="3.40.50.150:FF:000217">
    <property type="entry name" value="Methyltransferase protein 13"/>
    <property type="match status" value="1"/>
</dbReference>
<comment type="similarity">
    <text evidence="1">Belongs to the methyltransferase superfamily.</text>
</comment>
<proteinExistence type="inferred from homology"/>
<dbReference type="OrthoDB" id="411785at2759"/>
<protein>
    <recommendedName>
        <fullName evidence="4">Methyltransferase domain-containing protein</fullName>
    </recommendedName>
</protein>
<dbReference type="VEuPathDB" id="FungiDB:PHYBLDRAFT_63857"/>
<gene>
    <name evidence="5" type="ORF">PHYBLDRAFT_63857</name>
</gene>
<organism evidence="5 6">
    <name type="scientific">Phycomyces blakesleeanus (strain ATCC 8743b / DSM 1359 / FGSC 10004 / NBRC 33097 / NRRL 1555)</name>
    <dbReference type="NCBI Taxonomy" id="763407"/>
    <lineage>
        <taxon>Eukaryota</taxon>
        <taxon>Fungi</taxon>
        <taxon>Fungi incertae sedis</taxon>
        <taxon>Mucoromycota</taxon>
        <taxon>Mucoromycotina</taxon>
        <taxon>Mucoromycetes</taxon>
        <taxon>Mucorales</taxon>
        <taxon>Phycomycetaceae</taxon>
        <taxon>Phycomyces</taxon>
    </lineage>
</organism>
<dbReference type="AlphaFoldDB" id="A0A162U7Z8"/>
<evidence type="ECO:0000256" key="3">
    <source>
        <dbReference type="ARBA" id="ARBA00022679"/>
    </source>
</evidence>
<evidence type="ECO:0000256" key="1">
    <source>
        <dbReference type="ARBA" id="ARBA00008361"/>
    </source>
</evidence>
<dbReference type="RefSeq" id="XP_018292232.1">
    <property type="nucleotide sequence ID" value="XM_018441193.1"/>
</dbReference>
<dbReference type="Proteomes" id="UP000077315">
    <property type="component" value="Unassembled WGS sequence"/>
</dbReference>
<dbReference type="GO" id="GO:0008168">
    <property type="term" value="F:methyltransferase activity"/>
    <property type="evidence" value="ECO:0007669"/>
    <property type="project" value="UniProtKB-KW"/>
</dbReference>
<name>A0A162U7Z8_PHYB8</name>
<dbReference type="CDD" id="cd02440">
    <property type="entry name" value="AdoMet_MTases"/>
    <property type="match status" value="1"/>
</dbReference>
<evidence type="ECO:0000313" key="5">
    <source>
        <dbReference type="EMBL" id="OAD74192.1"/>
    </source>
</evidence>
<dbReference type="InterPro" id="IPR029063">
    <property type="entry name" value="SAM-dependent_MTases_sf"/>
</dbReference>
<feature type="domain" description="Methyltransferase" evidence="4">
    <location>
        <begin position="56"/>
        <end position="175"/>
    </location>
</feature>
<keyword evidence="6" id="KW-1185">Reference proteome</keyword>
<dbReference type="InterPro" id="IPR051419">
    <property type="entry name" value="Lys/N-term_MeTrsfase_sf"/>
</dbReference>
<dbReference type="EMBL" id="KV440979">
    <property type="protein sequence ID" value="OAD74192.1"/>
    <property type="molecule type" value="Genomic_DNA"/>
</dbReference>
<dbReference type="PANTHER" id="PTHR12176">
    <property type="entry name" value="SAM-DEPENDENT METHYLTRANSFERASE SUPERFAMILY PROTEIN"/>
    <property type="match status" value="1"/>
</dbReference>